<keyword evidence="2" id="KW-1185">Reference proteome</keyword>
<accession>A0A2T5BPY5</accession>
<comment type="caution">
    <text evidence="1">The sequence shown here is derived from an EMBL/GenBank/DDBJ whole genome shotgun (WGS) entry which is preliminary data.</text>
</comment>
<evidence type="ECO:0000313" key="2">
    <source>
        <dbReference type="Proteomes" id="UP000243859"/>
    </source>
</evidence>
<dbReference type="Pfam" id="PF06299">
    <property type="entry name" value="DUF1045"/>
    <property type="match status" value="1"/>
</dbReference>
<reference evidence="1 2" key="1">
    <citation type="submission" date="2018-04" db="EMBL/GenBank/DDBJ databases">
        <title>Genomic Encyclopedia of Archaeal and Bacterial Type Strains, Phase II (KMG-II): from individual species to whole genera.</title>
        <authorList>
            <person name="Goeker M."/>
        </authorList>
    </citation>
    <scope>NUCLEOTIDE SEQUENCE [LARGE SCALE GENOMIC DNA]</scope>
    <source>
        <strain evidence="1 2">DSM 18064</strain>
    </source>
</reference>
<dbReference type="OrthoDB" id="4954742at2"/>
<protein>
    <submittedName>
        <fullName evidence="1">Putative phosphonate metabolism protein</fullName>
    </submittedName>
</protein>
<gene>
    <name evidence="1" type="ORF">C8N32_11712</name>
</gene>
<dbReference type="RefSeq" id="WP_107893201.1">
    <property type="nucleotide sequence ID" value="NZ_NHSI01000025.1"/>
</dbReference>
<dbReference type="NCBIfam" id="TIGR03223">
    <property type="entry name" value="Phn_opern_protn"/>
    <property type="match status" value="1"/>
</dbReference>
<name>A0A2T5BPY5_9RHOB</name>
<dbReference type="Proteomes" id="UP000243859">
    <property type="component" value="Unassembled WGS sequence"/>
</dbReference>
<evidence type="ECO:0000313" key="1">
    <source>
        <dbReference type="EMBL" id="PTN01064.1"/>
    </source>
</evidence>
<dbReference type="PIRSF" id="PIRSF033328">
    <property type="entry name" value="Phest_Mll4975"/>
    <property type="match status" value="1"/>
</dbReference>
<dbReference type="InterPro" id="IPR009389">
    <property type="entry name" value="DUF1045"/>
</dbReference>
<dbReference type="EMBL" id="QAAA01000017">
    <property type="protein sequence ID" value="PTN01064.1"/>
    <property type="molecule type" value="Genomic_DNA"/>
</dbReference>
<sequence length="229" mass="25216">MEGYKRYAIYYTPEPGPLAQFGASWLGWDAKAARQIAHPKVPGLPRPVSRLTDTPRKYGFHATVKPPFRLVEGSDISVLHEAVIALAGQLRPVLVEGLALSRLGGFLALTPRGDISALSAMAGSVVEALDGFRAPPTQAELARRNPDRLSATQARLLTRWGYPYVMEEYRFHMTLTGKLPEAEAESVRAILAPRLATLLEAPLRIRSLCLFGEARDGCFHNLHRYTLTG</sequence>
<proteinExistence type="predicted"/>
<organism evidence="1 2">
    <name type="scientific">Rhodovulum imhoffii</name>
    <dbReference type="NCBI Taxonomy" id="365340"/>
    <lineage>
        <taxon>Bacteria</taxon>
        <taxon>Pseudomonadati</taxon>
        <taxon>Pseudomonadota</taxon>
        <taxon>Alphaproteobacteria</taxon>
        <taxon>Rhodobacterales</taxon>
        <taxon>Paracoccaceae</taxon>
        <taxon>Rhodovulum</taxon>
    </lineage>
</organism>
<dbReference type="AlphaFoldDB" id="A0A2T5BPY5"/>